<proteinExistence type="predicted"/>
<keyword evidence="3" id="KW-0472">Membrane</keyword>
<reference evidence="4 5" key="1">
    <citation type="journal article" date="2018" name="Mol. Biol. Evol.">
        <title>Broad Genomic Sampling Reveals a Smut Pathogenic Ancestry of the Fungal Clade Ustilaginomycotina.</title>
        <authorList>
            <person name="Kijpornyongpan T."/>
            <person name="Mondo S.J."/>
            <person name="Barry K."/>
            <person name="Sandor L."/>
            <person name="Lee J."/>
            <person name="Lipzen A."/>
            <person name="Pangilinan J."/>
            <person name="LaButti K."/>
            <person name="Hainaut M."/>
            <person name="Henrissat B."/>
            <person name="Grigoriev I.V."/>
            <person name="Spatafora J.W."/>
            <person name="Aime M.C."/>
        </authorList>
    </citation>
    <scope>NUCLEOTIDE SEQUENCE [LARGE SCALE GENOMIC DNA]</scope>
    <source>
        <strain evidence="4 5">MCA 4186</strain>
    </source>
</reference>
<protein>
    <submittedName>
        <fullName evidence="4">Phosphoglycerate mutase-like protein</fullName>
    </submittedName>
</protein>
<keyword evidence="3" id="KW-1133">Transmembrane helix</keyword>
<gene>
    <name evidence="4" type="ORF">FA09DRAFT_362290</name>
</gene>
<dbReference type="GeneID" id="37273001"/>
<evidence type="ECO:0000313" key="5">
    <source>
        <dbReference type="Proteomes" id="UP000245946"/>
    </source>
</evidence>
<dbReference type="PANTHER" id="PTHR20963:SF42">
    <property type="entry name" value="PHOSPHOGLYCERATE MUTASE-LIKE PROTEIN"/>
    <property type="match status" value="1"/>
</dbReference>
<organism evidence="4 5">
    <name type="scientific">Tilletiopsis washingtonensis</name>
    <dbReference type="NCBI Taxonomy" id="58919"/>
    <lineage>
        <taxon>Eukaryota</taxon>
        <taxon>Fungi</taxon>
        <taxon>Dikarya</taxon>
        <taxon>Basidiomycota</taxon>
        <taxon>Ustilaginomycotina</taxon>
        <taxon>Exobasidiomycetes</taxon>
        <taxon>Entylomatales</taxon>
        <taxon>Entylomatales incertae sedis</taxon>
        <taxon>Tilletiopsis</taxon>
    </lineage>
</organism>
<name>A0A316Z6W7_9BASI</name>
<dbReference type="PROSITE" id="PS00616">
    <property type="entry name" value="HIS_ACID_PHOSPHAT_1"/>
    <property type="match status" value="1"/>
</dbReference>
<dbReference type="EMBL" id="KZ819301">
    <property type="protein sequence ID" value="PWN95965.1"/>
    <property type="molecule type" value="Genomic_DNA"/>
</dbReference>
<evidence type="ECO:0000313" key="4">
    <source>
        <dbReference type="EMBL" id="PWN95965.1"/>
    </source>
</evidence>
<feature type="transmembrane region" description="Helical" evidence="3">
    <location>
        <begin position="79"/>
        <end position="98"/>
    </location>
</feature>
<dbReference type="GO" id="GO:0003993">
    <property type="term" value="F:acid phosphatase activity"/>
    <property type="evidence" value="ECO:0007669"/>
    <property type="project" value="TreeGrafter"/>
</dbReference>
<feature type="region of interest" description="Disordered" evidence="2">
    <location>
        <begin position="294"/>
        <end position="318"/>
    </location>
</feature>
<dbReference type="Proteomes" id="UP000245946">
    <property type="component" value="Unassembled WGS sequence"/>
</dbReference>
<keyword evidence="1" id="KW-0378">Hydrolase</keyword>
<dbReference type="PANTHER" id="PTHR20963">
    <property type="entry name" value="MULTIPLE INOSITOL POLYPHOSPHATE PHOSPHATASE-RELATED"/>
    <property type="match status" value="1"/>
</dbReference>
<dbReference type="InterPro" id="IPR000560">
    <property type="entry name" value="His_Pase_clade-2"/>
</dbReference>
<accession>A0A316Z6W7</accession>
<dbReference type="RefSeq" id="XP_025596244.1">
    <property type="nucleotide sequence ID" value="XM_025745457.1"/>
</dbReference>
<dbReference type="Pfam" id="PF00328">
    <property type="entry name" value="His_Phos_2"/>
    <property type="match status" value="1"/>
</dbReference>
<dbReference type="InterPro" id="IPR029033">
    <property type="entry name" value="His_PPase_superfam"/>
</dbReference>
<keyword evidence="5" id="KW-1185">Reference proteome</keyword>
<dbReference type="Gene3D" id="3.40.50.1240">
    <property type="entry name" value="Phosphoglycerate mutase-like"/>
    <property type="match status" value="1"/>
</dbReference>
<evidence type="ECO:0000256" key="2">
    <source>
        <dbReference type="SAM" id="MobiDB-lite"/>
    </source>
</evidence>
<evidence type="ECO:0000256" key="3">
    <source>
        <dbReference type="SAM" id="Phobius"/>
    </source>
</evidence>
<keyword evidence="3" id="KW-0812">Transmembrane</keyword>
<dbReference type="STRING" id="58919.A0A316Z6W7"/>
<dbReference type="InterPro" id="IPR033379">
    <property type="entry name" value="Acid_Pase_AS"/>
</dbReference>
<dbReference type="AlphaFoldDB" id="A0A316Z6W7"/>
<dbReference type="CDD" id="cd07061">
    <property type="entry name" value="HP_HAP_like"/>
    <property type="match status" value="1"/>
</dbReference>
<dbReference type="OrthoDB" id="6509975at2759"/>
<sequence length="377" mass="40154">MAQRLMHSCKAHITSLPSNDVAADERATDRFVDSLSRTPADDAEMALPRRDMPALEKSGRPTWLADLLLALRRSARLRLMLLLLVAALVIGAFAAAFAPAGVKGKMYSWGTERWHGKARPYDWDQQVGYAGITKTGAPAGLAQTHAGGSPTRGSAAIETRLPALKETGFRPFEHMGPLSPYVAASDFGVDNTKHRDLPAGCAVSKVHILHRHGSRYPTTGAAPEALRAFHASSASSSSSSSSSAARFSGPLAFLNTWRYKLGAELLVPLGRAQLVESGVKSAVEYGTLMALDTAPPSSSSSSSAAGKEGAQQPQQKMLVRAGSQHRIVESATSWLVGVWGAAWREKVHLEVQIEAEGFNTTLAPNFACPAAGREHPV</sequence>
<evidence type="ECO:0000256" key="1">
    <source>
        <dbReference type="ARBA" id="ARBA00022801"/>
    </source>
</evidence>
<dbReference type="SUPFAM" id="SSF53254">
    <property type="entry name" value="Phosphoglycerate mutase-like"/>
    <property type="match status" value="1"/>
</dbReference>
<feature type="compositionally biased region" description="Low complexity" evidence="2">
    <location>
        <begin position="294"/>
        <end position="305"/>
    </location>
</feature>